<dbReference type="GeneID" id="29990093"/>
<evidence type="ECO:0000313" key="2">
    <source>
        <dbReference type="EMBL" id="PON20507.1"/>
    </source>
</evidence>
<reference evidence="2 3" key="1">
    <citation type="journal article" date="2016" name="Genome Announc.">
        <title>Draft Whole-Genome Sequence of Trichoderma gamsii T6085, a Promising Biocontrol Agent of Fusarium Head Blight on Wheat.</title>
        <authorList>
            <person name="Baroncelli R."/>
            <person name="Zapparata A."/>
            <person name="Piaggeschi G."/>
            <person name="Sarrocco S."/>
            <person name="Vannacci G."/>
        </authorList>
    </citation>
    <scope>NUCLEOTIDE SEQUENCE [LARGE SCALE GENOMIC DNA]</scope>
    <source>
        <strain evidence="2 3">T6085</strain>
    </source>
</reference>
<organism evidence="2 3">
    <name type="scientific">Trichoderma gamsii</name>
    <dbReference type="NCBI Taxonomy" id="398673"/>
    <lineage>
        <taxon>Eukaryota</taxon>
        <taxon>Fungi</taxon>
        <taxon>Dikarya</taxon>
        <taxon>Ascomycota</taxon>
        <taxon>Pezizomycotina</taxon>
        <taxon>Sordariomycetes</taxon>
        <taxon>Hypocreomycetidae</taxon>
        <taxon>Hypocreales</taxon>
        <taxon>Hypocreaceae</taxon>
        <taxon>Trichoderma</taxon>
    </lineage>
</organism>
<evidence type="ECO:0000256" key="1">
    <source>
        <dbReference type="SAM" id="MobiDB-lite"/>
    </source>
</evidence>
<comment type="caution">
    <text evidence="2">The sequence shown here is derived from an EMBL/GenBank/DDBJ whole genome shotgun (WGS) entry which is preliminary data.</text>
</comment>
<keyword evidence="3" id="KW-1185">Reference proteome</keyword>
<dbReference type="RefSeq" id="XP_018656760.2">
    <property type="nucleotide sequence ID" value="XM_018810010.2"/>
</dbReference>
<protein>
    <submittedName>
        <fullName evidence="2">Uncharacterized protein</fullName>
    </submittedName>
</protein>
<dbReference type="EMBL" id="JPDN02000067">
    <property type="protein sequence ID" value="PON20507.1"/>
    <property type="molecule type" value="Genomic_DNA"/>
</dbReference>
<feature type="region of interest" description="Disordered" evidence="1">
    <location>
        <begin position="1"/>
        <end position="27"/>
    </location>
</feature>
<gene>
    <name evidence="2" type="ORF">TGAM01_v210609</name>
</gene>
<proteinExistence type="predicted"/>
<evidence type="ECO:0000313" key="3">
    <source>
        <dbReference type="Proteomes" id="UP000054821"/>
    </source>
</evidence>
<sequence>MSPAELRALNRRGKAKTTNGRAQYDGDEIKHTTDEMLQTLDGKTSSRPFHTVVFLAFCCRHWPPASLPNAFHLLSHDSPLASALRPLCVWLAAEANARAGRYGEQKAKLRCIHSQGVSVSMPAAARPHSVVSQKGLRLSPTPSSN</sequence>
<dbReference type="Proteomes" id="UP000054821">
    <property type="component" value="Unassembled WGS sequence"/>
</dbReference>
<feature type="region of interest" description="Disordered" evidence="1">
    <location>
        <begin position="123"/>
        <end position="145"/>
    </location>
</feature>
<dbReference type="AlphaFoldDB" id="A0A2P4Z885"/>
<name>A0A2P4Z885_9HYPO</name>
<accession>A0A2P4Z885</accession>